<keyword evidence="1" id="KW-0808">Transferase</keyword>
<comment type="caution">
    <text evidence="1">The sequence shown here is derived from an EMBL/GenBank/DDBJ whole genome shotgun (WGS) entry which is preliminary data.</text>
</comment>
<dbReference type="Gene3D" id="3.40.50.150">
    <property type="entry name" value="Vaccinia Virus protein VP39"/>
    <property type="match status" value="1"/>
</dbReference>
<dbReference type="InterPro" id="IPR029063">
    <property type="entry name" value="SAM-dependent_MTases_sf"/>
</dbReference>
<dbReference type="RefSeq" id="WP_189034978.1">
    <property type="nucleotide sequence ID" value="NZ_BMMP01000001.1"/>
</dbReference>
<dbReference type="Proteomes" id="UP000631535">
    <property type="component" value="Unassembled WGS sequence"/>
</dbReference>
<keyword evidence="1" id="KW-0489">Methyltransferase</keyword>
<evidence type="ECO:0000313" key="2">
    <source>
        <dbReference type="Proteomes" id="UP000631535"/>
    </source>
</evidence>
<name>A0ABQ2LQ76_9ACTN</name>
<dbReference type="Pfam" id="PF13489">
    <property type="entry name" value="Methyltransf_23"/>
    <property type="match status" value="1"/>
</dbReference>
<dbReference type="EMBL" id="BMMP01000001">
    <property type="protein sequence ID" value="GGO41530.1"/>
    <property type="molecule type" value="Genomic_DNA"/>
</dbReference>
<organism evidence="1 2">
    <name type="scientific">Streptomyces daqingensis</name>
    <dbReference type="NCBI Taxonomy" id="1472640"/>
    <lineage>
        <taxon>Bacteria</taxon>
        <taxon>Bacillati</taxon>
        <taxon>Actinomycetota</taxon>
        <taxon>Actinomycetes</taxon>
        <taxon>Kitasatosporales</taxon>
        <taxon>Streptomycetaceae</taxon>
        <taxon>Streptomyces</taxon>
    </lineage>
</organism>
<evidence type="ECO:0000313" key="1">
    <source>
        <dbReference type="EMBL" id="GGO41530.1"/>
    </source>
</evidence>
<dbReference type="SUPFAM" id="SSF53335">
    <property type="entry name" value="S-adenosyl-L-methionine-dependent methyltransferases"/>
    <property type="match status" value="1"/>
</dbReference>
<keyword evidence="2" id="KW-1185">Reference proteome</keyword>
<gene>
    <name evidence="1" type="ORF">GCM10012287_00490</name>
</gene>
<dbReference type="GO" id="GO:0008168">
    <property type="term" value="F:methyltransferase activity"/>
    <property type="evidence" value="ECO:0007669"/>
    <property type="project" value="UniProtKB-KW"/>
</dbReference>
<sequence length="246" mass="26165">MSAPALPWCADADPYAEALRAGRGPLFLRRADGWLLPLEVERWCRGADSGDMSVLRLCAGAVLDIGCGPGRLVAALSRMGLPVLGVDTSPAAVSRTRRMGGAALKRSVFAPLPGEGRWQCALLLDGNIGIGGDPVALLDRVRELLAPQGRLYVEAASVEVEERIEVRLDDGTGGYGSAFPWARLGRSALRDAAVGAGWSVVREWHYQERPFLCLRPLAMKRTGLGEQPGGRRIIASSGRAGLPADS</sequence>
<accession>A0ABQ2LQ76</accession>
<protein>
    <submittedName>
        <fullName evidence="1">Methyltransferase type 11</fullName>
    </submittedName>
</protein>
<reference evidence="2" key="1">
    <citation type="journal article" date="2019" name="Int. J. Syst. Evol. Microbiol.">
        <title>The Global Catalogue of Microorganisms (GCM) 10K type strain sequencing project: providing services to taxonomists for standard genome sequencing and annotation.</title>
        <authorList>
            <consortium name="The Broad Institute Genomics Platform"/>
            <consortium name="The Broad Institute Genome Sequencing Center for Infectious Disease"/>
            <person name="Wu L."/>
            <person name="Ma J."/>
        </authorList>
    </citation>
    <scope>NUCLEOTIDE SEQUENCE [LARGE SCALE GENOMIC DNA]</scope>
    <source>
        <strain evidence="2">CGMCC 4.7178</strain>
    </source>
</reference>
<dbReference type="CDD" id="cd02440">
    <property type="entry name" value="AdoMet_MTases"/>
    <property type="match status" value="1"/>
</dbReference>
<proteinExistence type="predicted"/>
<dbReference type="GO" id="GO:0032259">
    <property type="term" value="P:methylation"/>
    <property type="evidence" value="ECO:0007669"/>
    <property type="project" value="UniProtKB-KW"/>
</dbReference>